<reference evidence="3 4" key="1">
    <citation type="submission" date="2016-09" db="EMBL/GenBank/DDBJ databases">
        <title>Extensive genetic diversity and differential bi-allelic expression allows diatom success in the polar Southern Ocean.</title>
        <authorList>
            <consortium name="DOE Joint Genome Institute"/>
            <person name="Mock T."/>
            <person name="Otillar R.P."/>
            <person name="Strauss J."/>
            <person name="Dupont C."/>
            <person name="Frickenhaus S."/>
            <person name="Maumus F."/>
            <person name="Mcmullan M."/>
            <person name="Sanges R."/>
            <person name="Schmutz J."/>
            <person name="Toseland A."/>
            <person name="Valas R."/>
            <person name="Veluchamy A."/>
            <person name="Ward B.J."/>
            <person name="Allen A."/>
            <person name="Barry K."/>
            <person name="Falciatore A."/>
            <person name="Ferrante M."/>
            <person name="Fortunato A.E."/>
            <person name="Gloeckner G."/>
            <person name="Gruber A."/>
            <person name="Hipkin R."/>
            <person name="Janech M."/>
            <person name="Kroth P."/>
            <person name="Leese F."/>
            <person name="Lindquist E."/>
            <person name="Lyon B.R."/>
            <person name="Martin J."/>
            <person name="Mayer C."/>
            <person name="Parker M."/>
            <person name="Quesneville H."/>
            <person name="Raymond J."/>
            <person name="Uhlig C."/>
            <person name="Valentin K.U."/>
            <person name="Worden A.Z."/>
            <person name="Armbrust E.V."/>
            <person name="Bowler C."/>
            <person name="Green B."/>
            <person name="Moulton V."/>
            <person name="Van Oosterhout C."/>
            <person name="Grigoriev I."/>
        </authorList>
    </citation>
    <scope>NUCLEOTIDE SEQUENCE [LARGE SCALE GENOMIC DNA]</scope>
    <source>
        <strain evidence="3 4">CCMP1102</strain>
    </source>
</reference>
<dbReference type="AlphaFoldDB" id="A0A1E7F3Y8"/>
<feature type="transmembrane region" description="Helical" evidence="2">
    <location>
        <begin position="547"/>
        <end position="566"/>
    </location>
</feature>
<feature type="compositionally biased region" description="Low complexity" evidence="1">
    <location>
        <begin position="27"/>
        <end position="38"/>
    </location>
</feature>
<gene>
    <name evidence="3" type="ORF">FRACYDRAFT_244117</name>
</gene>
<protein>
    <submittedName>
        <fullName evidence="3">Uncharacterized protein</fullName>
    </submittedName>
</protein>
<dbReference type="KEGG" id="fcy:FRACYDRAFT_244117"/>
<dbReference type="OrthoDB" id="44457at2759"/>
<evidence type="ECO:0000313" key="4">
    <source>
        <dbReference type="Proteomes" id="UP000095751"/>
    </source>
</evidence>
<keyword evidence="4" id="KW-1185">Reference proteome</keyword>
<name>A0A1E7F3Y8_9STRA</name>
<keyword evidence="2" id="KW-0812">Transmembrane</keyword>
<accession>A0A1E7F3Y8</accession>
<evidence type="ECO:0000256" key="1">
    <source>
        <dbReference type="SAM" id="MobiDB-lite"/>
    </source>
</evidence>
<keyword evidence="2" id="KW-0472">Membrane</keyword>
<keyword evidence="2" id="KW-1133">Transmembrane helix</keyword>
<feature type="region of interest" description="Disordered" evidence="1">
    <location>
        <begin position="1"/>
        <end position="48"/>
    </location>
</feature>
<sequence>MSKSSSLKSDKNSNTMTTLKGEEEQKQQQVQQQQMQQQKEVDDQNKNNNNDLLPKWIVDYVKWHQTQRQLYPGDALFNSTNKEAPKLLVRTCLGICGGLHDRLGQLPFDIYLASKLQRVLLIAWQRPKSLENFLLPPNQKPSLPNLPEGKDQPLYIDWTIPSSQKFGFNDIRTVRSYIPELFDGYPEDHPGDENFWTIGFKKSLKRASATGTTSNKYRNAKILRHRLLGHLDEPILEKLLFEEGYYNNDDKHTPQQLHTTPTFGTIWNLFFIPSPAVEKEIILSLQEMNLLELDSADDSESVVNEESVDLVDIKNIKVKNYTAVHCRVRHPKAHPKGKTTLGINQRYPADKTGLPWMIGGVERQFALEIATSALQCAIQITNNSNVTTQQPPIYFLSDSNDLVKHVSIELYDTTSSGYLETNKNNISSIYPPLYDIVHTVSGNSVGDNQGHNNNNNYLIRSRNVTLENTHIDRQKGREPYAYYGTFIDLYITMYSKCVIYGVGYYAAFAAKLSGVQCKYVYVEESWGIQSEKNAQILTVDSFDRSPFVVVVAAVAAVVPIAAIVAIATIAAIVAIAAVAVAVVVVAIAFTK</sequence>
<proteinExistence type="predicted"/>
<dbReference type="Proteomes" id="UP000095751">
    <property type="component" value="Unassembled WGS sequence"/>
</dbReference>
<feature type="transmembrane region" description="Helical" evidence="2">
    <location>
        <begin position="572"/>
        <end position="590"/>
    </location>
</feature>
<evidence type="ECO:0000256" key="2">
    <source>
        <dbReference type="SAM" id="Phobius"/>
    </source>
</evidence>
<dbReference type="EMBL" id="KV784364">
    <property type="protein sequence ID" value="OEU12844.1"/>
    <property type="molecule type" value="Genomic_DNA"/>
</dbReference>
<organism evidence="3 4">
    <name type="scientific">Fragilariopsis cylindrus CCMP1102</name>
    <dbReference type="NCBI Taxonomy" id="635003"/>
    <lineage>
        <taxon>Eukaryota</taxon>
        <taxon>Sar</taxon>
        <taxon>Stramenopiles</taxon>
        <taxon>Ochrophyta</taxon>
        <taxon>Bacillariophyta</taxon>
        <taxon>Bacillariophyceae</taxon>
        <taxon>Bacillariophycidae</taxon>
        <taxon>Bacillariales</taxon>
        <taxon>Bacillariaceae</taxon>
        <taxon>Fragilariopsis</taxon>
    </lineage>
</organism>
<dbReference type="InParanoid" id="A0A1E7F3Y8"/>
<evidence type="ECO:0000313" key="3">
    <source>
        <dbReference type="EMBL" id="OEU12844.1"/>
    </source>
</evidence>